<organism evidence="1 2">
    <name type="scientific">Polynucleobacter arcticus</name>
    <dbReference type="NCBI Taxonomy" id="1743165"/>
    <lineage>
        <taxon>Bacteria</taxon>
        <taxon>Pseudomonadati</taxon>
        <taxon>Pseudomonadota</taxon>
        <taxon>Betaproteobacteria</taxon>
        <taxon>Burkholderiales</taxon>
        <taxon>Burkholderiaceae</taxon>
        <taxon>Polynucleobacter</taxon>
    </lineage>
</organism>
<gene>
    <name evidence="1" type="ORF">DN92_03260</name>
</gene>
<dbReference type="AlphaFoldDB" id="A0A6M9PI90"/>
<protein>
    <submittedName>
        <fullName evidence="1">Uncharacterized protein</fullName>
    </submittedName>
</protein>
<evidence type="ECO:0000313" key="1">
    <source>
        <dbReference type="EMBL" id="QKM60139.1"/>
    </source>
</evidence>
<keyword evidence="2" id="KW-1185">Reference proteome</keyword>
<reference evidence="1 2" key="1">
    <citation type="submission" date="2018-04" db="EMBL/GenBank/DDBJ databases">
        <title>Polynucleobacter sp. UK-Long2-W17 genome.</title>
        <authorList>
            <person name="Hahn M.W."/>
        </authorList>
    </citation>
    <scope>NUCLEOTIDE SEQUENCE [LARGE SCALE GENOMIC DNA]</scope>
    <source>
        <strain evidence="1 2">UK-Long2-W17</strain>
    </source>
</reference>
<dbReference type="EMBL" id="CP028940">
    <property type="protein sequence ID" value="QKM60139.1"/>
    <property type="molecule type" value="Genomic_DNA"/>
</dbReference>
<evidence type="ECO:0000313" key="2">
    <source>
        <dbReference type="Proteomes" id="UP000501090"/>
    </source>
</evidence>
<dbReference type="KEGG" id="pard:DN92_03260"/>
<name>A0A6M9PI90_9BURK</name>
<accession>A0A6M9PI90</accession>
<proteinExistence type="predicted"/>
<dbReference type="RefSeq" id="WP_173959908.1">
    <property type="nucleotide sequence ID" value="NZ_CBCSCC010000016.1"/>
</dbReference>
<sequence>MQNHLTTQFFERISSKKIMEVGGSTWVPRIIQFTGLYGVLMINEEKSLAEADIQAMAAYLSAKSISSEFRD</sequence>
<dbReference type="Proteomes" id="UP000501090">
    <property type="component" value="Chromosome"/>
</dbReference>